<dbReference type="PANTHER" id="PTHR31589">
    <property type="entry name" value="PROTEIN, PUTATIVE (DUF239)-RELATED-RELATED"/>
    <property type="match status" value="1"/>
</dbReference>
<dbReference type="eggNOG" id="ENOG502QRGN">
    <property type="taxonomic scope" value="Eukaryota"/>
</dbReference>
<evidence type="ECO:0000259" key="1">
    <source>
        <dbReference type="PROSITE" id="PS52045"/>
    </source>
</evidence>
<dbReference type="OMA" id="FIADIKY"/>
<dbReference type="InterPro" id="IPR004314">
    <property type="entry name" value="Neprosin"/>
</dbReference>
<dbReference type="InterPro" id="IPR053168">
    <property type="entry name" value="Glutamic_endopeptidase"/>
</dbReference>
<name>W1PEP7_AMBTC</name>
<dbReference type="EMBL" id="KI393908">
    <property type="protein sequence ID" value="ERN06111.1"/>
    <property type="molecule type" value="Genomic_DNA"/>
</dbReference>
<dbReference type="HOGENOM" id="CLU_030538_1_1_1"/>
<keyword evidence="3" id="KW-1185">Reference proteome</keyword>
<gene>
    <name evidence="2" type="ORF">AMTR_s00016p00058010</name>
</gene>
<dbReference type="PANTHER" id="PTHR31589:SF110">
    <property type="entry name" value="PROTEIN, PUTATIVE (DUF239)-RELATED"/>
    <property type="match status" value="1"/>
</dbReference>
<reference evidence="3" key="1">
    <citation type="journal article" date="2013" name="Science">
        <title>The Amborella genome and the evolution of flowering plants.</title>
        <authorList>
            <consortium name="Amborella Genome Project"/>
        </authorList>
    </citation>
    <scope>NUCLEOTIDE SEQUENCE [LARGE SCALE GENOMIC DNA]</scope>
</reference>
<dbReference type="Proteomes" id="UP000017836">
    <property type="component" value="Unassembled WGS sequence"/>
</dbReference>
<sequence>MSPSSYPKAASPETENSRDVKVASFQLWNNFEKCPNGTIPILRTQRNGGKISPNAYPFTVNDNSDNYGDQTAEYAGAITKNFAFYGASSESYIWNPQVQVSTEYSGAGTWLLSNRGAVVNGIAAGWIVNPVLYGDTKTRIFISWIIVDSKTPGCYDLSCPGFVQTSSDIPLGTVLTPVSEYDGNQYAINYSIHKDNNTGNWWFTLLTALKNEIHVGYWPASIFTSLSVANRVLWGGQVSNLKTGGEHTSTQMGSGHFPKEGDKKAAYFGSVRVLFSDGTYGTPLVDPFRDHAACYDSDMVGSYHPDSFYFGGPGRNPTCI</sequence>
<dbReference type="Gramene" id="ERN06111">
    <property type="protein sequence ID" value="ERN06111"/>
    <property type="gene ID" value="AMTR_s00016p00058010"/>
</dbReference>
<dbReference type="PROSITE" id="PS52045">
    <property type="entry name" value="NEPROSIN_PEP_CD"/>
    <property type="match status" value="1"/>
</dbReference>
<proteinExistence type="predicted"/>
<dbReference type="AlphaFoldDB" id="W1PEP7"/>
<dbReference type="Gene3D" id="3.90.1320.10">
    <property type="entry name" value="Outer-capsid protein sigma 3, large lobe"/>
    <property type="match status" value="1"/>
</dbReference>
<accession>W1PEP7</accession>
<evidence type="ECO:0000313" key="2">
    <source>
        <dbReference type="EMBL" id="ERN06111.1"/>
    </source>
</evidence>
<protein>
    <recommendedName>
        <fullName evidence="1">Neprosin PEP catalytic domain-containing protein</fullName>
    </recommendedName>
</protein>
<evidence type="ECO:0000313" key="3">
    <source>
        <dbReference type="Proteomes" id="UP000017836"/>
    </source>
</evidence>
<organism evidence="2 3">
    <name type="scientific">Amborella trichopoda</name>
    <dbReference type="NCBI Taxonomy" id="13333"/>
    <lineage>
        <taxon>Eukaryota</taxon>
        <taxon>Viridiplantae</taxon>
        <taxon>Streptophyta</taxon>
        <taxon>Embryophyta</taxon>
        <taxon>Tracheophyta</taxon>
        <taxon>Spermatophyta</taxon>
        <taxon>Magnoliopsida</taxon>
        <taxon>Amborellales</taxon>
        <taxon>Amborellaceae</taxon>
        <taxon>Amborella</taxon>
    </lineage>
</organism>
<feature type="domain" description="Neprosin PEP catalytic" evidence="1">
    <location>
        <begin position="64"/>
        <end position="320"/>
    </location>
</feature>
<dbReference type="Pfam" id="PF03080">
    <property type="entry name" value="Neprosin"/>
    <property type="match status" value="1"/>
</dbReference>